<proteinExistence type="inferred from homology"/>
<feature type="domain" description="Large ribosomal subunit protein uL2 RNA-binding" evidence="7">
    <location>
        <begin position="42"/>
        <end position="118"/>
    </location>
</feature>
<keyword evidence="3" id="KW-0687">Ribonucleoprotein</keyword>
<dbReference type="Gene3D" id="2.40.50.140">
    <property type="entry name" value="Nucleic acid-binding proteins"/>
    <property type="match status" value="1"/>
</dbReference>
<reference evidence="8" key="2">
    <citation type="journal article" date="2021" name="Microbiome">
        <title>Successional dynamics and alternative stable states in a saline activated sludge microbial community over 9 years.</title>
        <authorList>
            <person name="Wang Y."/>
            <person name="Ye J."/>
            <person name="Ju F."/>
            <person name="Liu L."/>
            <person name="Boyd J.A."/>
            <person name="Deng Y."/>
            <person name="Parks D.H."/>
            <person name="Jiang X."/>
            <person name="Yin X."/>
            <person name="Woodcroft B.J."/>
            <person name="Tyson G.W."/>
            <person name="Hugenholtz P."/>
            <person name="Polz M.F."/>
            <person name="Zhang T."/>
        </authorList>
    </citation>
    <scope>NUCLEOTIDE SEQUENCE</scope>
    <source>
        <strain evidence="8">HKST-UBA09</strain>
    </source>
</reference>
<dbReference type="PANTHER" id="PTHR13691">
    <property type="entry name" value="RIBOSOMAL PROTEIN L2"/>
    <property type="match status" value="1"/>
</dbReference>
<dbReference type="GO" id="GO:0003723">
    <property type="term" value="F:RNA binding"/>
    <property type="evidence" value="ECO:0007669"/>
    <property type="project" value="InterPro"/>
</dbReference>
<feature type="domain" description="Large ribosomal subunit protein uL2 C-terminal" evidence="6">
    <location>
        <begin position="124"/>
        <end position="254"/>
    </location>
</feature>
<evidence type="ECO:0000313" key="9">
    <source>
        <dbReference type="Proteomes" id="UP000714915"/>
    </source>
</evidence>
<organism evidence="8 9">
    <name type="scientific">Candidatus Dojkabacteria bacterium</name>
    <dbReference type="NCBI Taxonomy" id="2099670"/>
    <lineage>
        <taxon>Bacteria</taxon>
        <taxon>Candidatus Dojkabacteria</taxon>
    </lineage>
</organism>
<evidence type="ECO:0000256" key="5">
    <source>
        <dbReference type="SAM" id="MobiDB-lite"/>
    </source>
</evidence>
<dbReference type="InterPro" id="IPR014722">
    <property type="entry name" value="Rib_uL2_dom2"/>
</dbReference>
<dbReference type="InterPro" id="IPR014726">
    <property type="entry name" value="Ribosomal_uL2_dom3"/>
</dbReference>
<dbReference type="SUPFAM" id="SSF50249">
    <property type="entry name" value="Nucleic acid-binding proteins"/>
    <property type="match status" value="1"/>
</dbReference>
<dbReference type="SMART" id="SM01383">
    <property type="entry name" value="Ribosomal_L2"/>
    <property type="match status" value="1"/>
</dbReference>
<protein>
    <recommendedName>
        <fullName evidence="4">50S ribosomal protein L2</fullName>
    </recommendedName>
</protein>
<dbReference type="FunFam" id="2.30.30.30:FF:000001">
    <property type="entry name" value="50S ribosomal protein L2"/>
    <property type="match status" value="1"/>
</dbReference>
<dbReference type="Pfam" id="PF03947">
    <property type="entry name" value="Ribosomal_L2_C"/>
    <property type="match status" value="1"/>
</dbReference>
<reference evidence="8" key="1">
    <citation type="submission" date="2020-04" db="EMBL/GenBank/DDBJ databases">
        <authorList>
            <person name="Zhang T."/>
        </authorList>
    </citation>
    <scope>NUCLEOTIDE SEQUENCE</scope>
    <source>
        <strain evidence="8">HKST-UBA09</strain>
    </source>
</reference>
<accession>A0A955LBX3</accession>
<evidence type="ECO:0000256" key="2">
    <source>
        <dbReference type="ARBA" id="ARBA00022980"/>
    </source>
</evidence>
<dbReference type="InterPro" id="IPR008991">
    <property type="entry name" value="Translation_prot_SH3-like_sf"/>
</dbReference>
<dbReference type="AlphaFoldDB" id="A0A955LBX3"/>
<evidence type="ECO:0000256" key="3">
    <source>
        <dbReference type="ARBA" id="ARBA00023274"/>
    </source>
</evidence>
<dbReference type="PANTHER" id="PTHR13691:SF5">
    <property type="entry name" value="LARGE RIBOSOMAL SUBUNIT PROTEIN UL2M"/>
    <property type="match status" value="1"/>
</dbReference>
<dbReference type="InterPro" id="IPR022666">
    <property type="entry name" value="Ribosomal_uL2_RNA-bd_dom"/>
</dbReference>
<dbReference type="GO" id="GO:0016740">
    <property type="term" value="F:transferase activity"/>
    <property type="evidence" value="ECO:0007669"/>
    <property type="project" value="InterPro"/>
</dbReference>
<evidence type="ECO:0000256" key="4">
    <source>
        <dbReference type="ARBA" id="ARBA00035459"/>
    </source>
</evidence>
<dbReference type="InterPro" id="IPR005880">
    <property type="entry name" value="Ribosomal_uL2_bac/org-type"/>
</dbReference>
<evidence type="ECO:0000259" key="6">
    <source>
        <dbReference type="SMART" id="SM01382"/>
    </source>
</evidence>
<dbReference type="FunFam" id="2.40.50.140:FF:000003">
    <property type="entry name" value="50S ribosomal protein L2"/>
    <property type="match status" value="1"/>
</dbReference>
<keyword evidence="2 8" id="KW-0689">Ribosomal protein</keyword>
<dbReference type="PIRSF" id="PIRSF002158">
    <property type="entry name" value="Ribosomal_L2"/>
    <property type="match status" value="1"/>
</dbReference>
<evidence type="ECO:0000259" key="7">
    <source>
        <dbReference type="SMART" id="SM01383"/>
    </source>
</evidence>
<feature type="compositionally biased region" description="Basic residues" evidence="5">
    <location>
        <begin position="270"/>
        <end position="287"/>
    </location>
</feature>
<dbReference type="InterPro" id="IPR002171">
    <property type="entry name" value="Ribosomal_uL2"/>
</dbReference>
<dbReference type="InterPro" id="IPR012340">
    <property type="entry name" value="NA-bd_OB-fold"/>
</dbReference>
<dbReference type="SMART" id="SM01382">
    <property type="entry name" value="Ribosomal_L2_C"/>
    <property type="match status" value="1"/>
</dbReference>
<feature type="region of interest" description="Disordered" evidence="5">
    <location>
        <begin position="208"/>
        <end position="287"/>
    </location>
</feature>
<dbReference type="Pfam" id="PF00181">
    <property type="entry name" value="Ribosomal_L2_N"/>
    <property type="match status" value="1"/>
</dbReference>
<dbReference type="Gene3D" id="4.10.950.10">
    <property type="entry name" value="Ribosomal protein L2, domain 3"/>
    <property type="match status" value="1"/>
</dbReference>
<dbReference type="GO" id="GO:0002181">
    <property type="term" value="P:cytoplasmic translation"/>
    <property type="evidence" value="ECO:0007669"/>
    <property type="project" value="TreeGrafter"/>
</dbReference>
<dbReference type="NCBIfam" id="TIGR01171">
    <property type="entry name" value="rplB_bact"/>
    <property type="match status" value="1"/>
</dbReference>
<sequence length="287" mass="31961">MALKKFKATSPGIRHAVLIDRSDLSKEGPHKSLTRKIKRNVGRNNRGVITTRHKSAGVKKLYRQIDFKRDKKDVPAIIESVEYDPNRTAFISLVKYADGERRYILSPDDTKVGDEIISSEEAPIRPGNSMPLKRIPQGTYVHSVELRPGAGATIGRSAGTSIQVMGGDKGYIQLKMPSGEYRLVKEDSYATIGTVSNPDQKNVKYGKAGRKRKKGIRPSVRGVAMSYKHPHGGGQGKSGRHGTGGPAKDRWGNKIGKRTRRDRKVSSKFIVRRRPSKNKFKKYKTVI</sequence>
<evidence type="ECO:0000313" key="8">
    <source>
        <dbReference type="EMBL" id="MCA9387318.1"/>
    </source>
</evidence>
<gene>
    <name evidence="8" type="primary">rplB</name>
    <name evidence="8" type="ORF">KC669_04760</name>
</gene>
<dbReference type="Proteomes" id="UP000714915">
    <property type="component" value="Unassembled WGS sequence"/>
</dbReference>
<name>A0A955LBX3_9BACT</name>
<comment type="caution">
    <text evidence="8">The sequence shown here is derived from an EMBL/GenBank/DDBJ whole genome shotgun (WGS) entry which is preliminary data.</text>
</comment>
<dbReference type="GO" id="GO:0015934">
    <property type="term" value="C:large ribosomal subunit"/>
    <property type="evidence" value="ECO:0007669"/>
    <property type="project" value="InterPro"/>
</dbReference>
<dbReference type="SUPFAM" id="SSF50104">
    <property type="entry name" value="Translation proteins SH3-like domain"/>
    <property type="match status" value="1"/>
</dbReference>
<dbReference type="Gene3D" id="2.30.30.30">
    <property type="match status" value="1"/>
</dbReference>
<dbReference type="InterPro" id="IPR022669">
    <property type="entry name" value="Ribosomal_uL2_C"/>
</dbReference>
<comment type="similarity">
    <text evidence="1">Belongs to the universal ribosomal protein uL2 family.</text>
</comment>
<dbReference type="EMBL" id="JAGQLF010000087">
    <property type="protein sequence ID" value="MCA9387318.1"/>
    <property type="molecule type" value="Genomic_DNA"/>
</dbReference>
<evidence type="ECO:0000256" key="1">
    <source>
        <dbReference type="ARBA" id="ARBA00005636"/>
    </source>
</evidence>
<dbReference type="GO" id="GO:0003735">
    <property type="term" value="F:structural constituent of ribosome"/>
    <property type="evidence" value="ECO:0007669"/>
    <property type="project" value="InterPro"/>
</dbReference>
<feature type="compositionally biased region" description="Gly residues" evidence="5">
    <location>
        <begin position="232"/>
        <end position="245"/>
    </location>
</feature>